<protein>
    <submittedName>
        <fullName evidence="1">Uncharacterized protein</fullName>
    </submittedName>
</protein>
<dbReference type="InterPro" id="IPR036397">
    <property type="entry name" value="RNaseH_sf"/>
</dbReference>
<evidence type="ECO:0000313" key="1">
    <source>
        <dbReference type="EMBL" id="PAV65765.1"/>
    </source>
</evidence>
<evidence type="ECO:0000313" key="2">
    <source>
        <dbReference type="Proteomes" id="UP000218231"/>
    </source>
</evidence>
<sequence length="95" mass="10923">MTGDESWTLHENTTYTAFWIARGSEPPMVPKPDLHPHKILFCCWWDSKGILYSELLPRSRHPPTLISSKIWSKSAEKIGLNVRMFTCFISAFGLI</sequence>
<keyword evidence="2" id="KW-1185">Reference proteome</keyword>
<dbReference type="Pfam" id="PF01359">
    <property type="entry name" value="Transposase_1"/>
    <property type="match status" value="1"/>
</dbReference>
<gene>
    <name evidence="1" type="ORF">WR25_19713</name>
</gene>
<dbReference type="AlphaFoldDB" id="A0A2A2JVP1"/>
<proteinExistence type="predicted"/>
<dbReference type="OrthoDB" id="5847583at2759"/>
<dbReference type="STRING" id="2018661.A0A2A2JVP1"/>
<dbReference type="EMBL" id="LIAE01010198">
    <property type="protein sequence ID" value="PAV65765.1"/>
    <property type="molecule type" value="Genomic_DNA"/>
</dbReference>
<comment type="caution">
    <text evidence="1">The sequence shown here is derived from an EMBL/GenBank/DDBJ whole genome shotgun (WGS) entry which is preliminary data.</text>
</comment>
<reference evidence="1 2" key="1">
    <citation type="journal article" date="2017" name="Curr. Biol.">
        <title>Genome architecture and evolution of a unichromosomal asexual nematode.</title>
        <authorList>
            <person name="Fradin H."/>
            <person name="Zegar C."/>
            <person name="Gutwein M."/>
            <person name="Lucas J."/>
            <person name="Kovtun M."/>
            <person name="Corcoran D."/>
            <person name="Baugh L.R."/>
            <person name="Kiontke K."/>
            <person name="Gunsalus K."/>
            <person name="Fitch D.H."/>
            <person name="Piano F."/>
        </authorList>
    </citation>
    <scope>NUCLEOTIDE SEQUENCE [LARGE SCALE GENOMIC DNA]</scope>
    <source>
        <strain evidence="1">PF1309</strain>
    </source>
</reference>
<accession>A0A2A2JVP1</accession>
<dbReference type="InterPro" id="IPR001888">
    <property type="entry name" value="Transposase_1"/>
</dbReference>
<dbReference type="Proteomes" id="UP000218231">
    <property type="component" value="Unassembled WGS sequence"/>
</dbReference>
<name>A0A2A2JVP1_9BILA</name>
<dbReference type="GO" id="GO:0003676">
    <property type="term" value="F:nucleic acid binding"/>
    <property type="evidence" value="ECO:0007669"/>
    <property type="project" value="InterPro"/>
</dbReference>
<dbReference type="Gene3D" id="3.30.420.10">
    <property type="entry name" value="Ribonuclease H-like superfamily/Ribonuclease H"/>
    <property type="match status" value="1"/>
</dbReference>
<organism evidence="1 2">
    <name type="scientific">Diploscapter pachys</name>
    <dbReference type="NCBI Taxonomy" id="2018661"/>
    <lineage>
        <taxon>Eukaryota</taxon>
        <taxon>Metazoa</taxon>
        <taxon>Ecdysozoa</taxon>
        <taxon>Nematoda</taxon>
        <taxon>Chromadorea</taxon>
        <taxon>Rhabditida</taxon>
        <taxon>Rhabditina</taxon>
        <taxon>Rhabditomorpha</taxon>
        <taxon>Rhabditoidea</taxon>
        <taxon>Rhabditidae</taxon>
        <taxon>Diploscapter</taxon>
    </lineage>
</organism>